<evidence type="ECO:0000256" key="2">
    <source>
        <dbReference type="ARBA" id="ARBA00023110"/>
    </source>
</evidence>
<feature type="domain" description="PPIase cyclophilin-type" evidence="6">
    <location>
        <begin position="59"/>
        <end position="252"/>
    </location>
</feature>
<dbReference type="OrthoDB" id="9807797at2"/>
<dbReference type="InterPro" id="IPR029000">
    <property type="entry name" value="Cyclophilin-like_dom_sf"/>
</dbReference>
<feature type="chain" id="PRO_5016713113" description="peptidylprolyl isomerase" evidence="5">
    <location>
        <begin position="25"/>
        <end position="312"/>
    </location>
</feature>
<dbReference type="Gene3D" id="2.40.100.10">
    <property type="entry name" value="Cyclophilin-like"/>
    <property type="match status" value="1"/>
</dbReference>
<evidence type="ECO:0000313" key="8">
    <source>
        <dbReference type="Proteomes" id="UP000254711"/>
    </source>
</evidence>
<dbReference type="SUPFAM" id="SSF50891">
    <property type="entry name" value="Cyclophilin-like"/>
    <property type="match status" value="1"/>
</dbReference>
<dbReference type="PANTHER" id="PTHR43246">
    <property type="entry name" value="PEPTIDYL-PROLYL CIS-TRANS ISOMERASE CYP38, CHLOROPLASTIC"/>
    <property type="match status" value="1"/>
</dbReference>
<evidence type="ECO:0000256" key="3">
    <source>
        <dbReference type="ARBA" id="ARBA00023235"/>
    </source>
</evidence>
<keyword evidence="3 7" id="KW-0413">Isomerase</keyword>
<sequence length="312" mass="34127">MDHLPRLARTLLALALVAAPALQADTPAHTPTAKELLGKSSAQEWRAPDPQNLLVMQLPQGQVLIELAPDFTPLHAANIRTLVREHYFDGLAVVRVQDNFVTQWGDPEDDDNGDKSKLRPLGSAKAKLPPEYTRALDPNLPFTPLPDGDVYAPQVGFSEGFPVGRNPAARQEWLTHCYGMVGVGRDNEPDTGNGSALYVVIGQAPRGLDRNLAVVGRVLKGMEYLSGLPRGAGPLGFYEKPEQRLPIRSVQLASELPPSQRPDIEVLRTDSATFAALIDAKRNRRDDFYRNPAGKIDLCSVTIPVREAKARP</sequence>
<dbReference type="EMBL" id="QQSY01000003">
    <property type="protein sequence ID" value="RDI97977.1"/>
    <property type="molecule type" value="Genomic_DNA"/>
</dbReference>
<evidence type="ECO:0000256" key="5">
    <source>
        <dbReference type="SAM" id="SignalP"/>
    </source>
</evidence>
<evidence type="ECO:0000256" key="4">
    <source>
        <dbReference type="SAM" id="MobiDB-lite"/>
    </source>
</evidence>
<keyword evidence="8" id="KW-1185">Reference proteome</keyword>
<name>A0A370K689_9GAMM</name>
<evidence type="ECO:0000313" key="7">
    <source>
        <dbReference type="EMBL" id="RDI97977.1"/>
    </source>
</evidence>
<keyword evidence="5" id="KW-0732">Signal</keyword>
<dbReference type="Pfam" id="PF00160">
    <property type="entry name" value="Pro_isomerase"/>
    <property type="match status" value="1"/>
</dbReference>
<evidence type="ECO:0000256" key="1">
    <source>
        <dbReference type="ARBA" id="ARBA00013194"/>
    </source>
</evidence>
<dbReference type="InterPro" id="IPR002130">
    <property type="entry name" value="Cyclophilin-type_PPIase_dom"/>
</dbReference>
<dbReference type="PROSITE" id="PS50072">
    <property type="entry name" value="CSA_PPIASE_2"/>
    <property type="match status" value="1"/>
</dbReference>
<accession>A0A370K689</accession>
<comment type="caution">
    <text evidence="7">The sequence shown here is derived from an EMBL/GenBank/DDBJ whole genome shotgun (WGS) entry which is preliminary data.</text>
</comment>
<proteinExistence type="predicted"/>
<dbReference type="InterPro" id="IPR044665">
    <property type="entry name" value="E_coli_cyclophilin_A-like"/>
</dbReference>
<feature type="region of interest" description="Disordered" evidence="4">
    <location>
        <begin position="103"/>
        <end position="123"/>
    </location>
</feature>
<organism evidence="7 8">
    <name type="scientific">Dyella solisilvae</name>
    <dbReference type="NCBI Taxonomy" id="1920168"/>
    <lineage>
        <taxon>Bacteria</taxon>
        <taxon>Pseudomonadati</taxon>
        <taxon>Pseudomonadota</taxon>
        <taxon>Gammaproteobacteria</taxon>
        <taxon>Lysobacterales</taxon>
        <taxon>Rhodanobacteraceae</taxon>
        <taxon>Dyella</taxon>
    </lineage>
</organism>
<evidence type="ECO:0000259" key="6">
    <source>
        <dbReference type="PROSITE" id="PS50072"/>
    </source>
</evidence>
<feature type="signal peptide" evidence="5">
    <location>
        <begin position="1"/>
        <end position="24"/>
    </location>
</feature>
<dbReference type="EC" id="5.2.1.8" evidence="1"/>
<dbReference type="Proteomes" id="UP000254711">
    <property type="component" value="Unassembled WGS sequence"/>
</dbReference>
<gene>
    <name evidence="7" type="ORF">DVT68_12875</name>
</gene>
<dbReference type="AlphaFoldDB" id="A0A370K689"/>
<protein>
    <recommendedName>
        <fullName evidence="1">peptidylprolyl isomerase</fullName>
        <ecNumber evidence="1">5.2.1.8</ecNumber>
    </recommendedName>
</protein>
<keyword evidence="2" id="KW-0697">Rotamase</keyword>
<dbReference type="GO" id="GO:0003755">
    <property type="term" value="F:peptidyl-prolyl cis-trans isomerase activity"/>
    <property type="evidence" value="ECO:0007669"/>
    <property type="project" value="UniProtKB-KW"/>
</dbReference>
<reference evidence="7 8" key="1">
    <citation type="submission" date="2018-07" db="EMBL/GenBank/DDBJ databases">
        <title>Dyella solisilvae sp. nov., isolated from the pine and broad-leaved mixed forest soil.</title>
        <authorList>
            <person name="Gao Z."/>
            <person name="Qiu L."/>
        </authorList>
    </citation>
    <scope>NUCLEOTIDE SEQUENCE [LARGE SCALE GENOMIC DNA]</scope>
    <source>
        <strain evidence="7 8">DHG54</strain>
    </source>
</reference>